<organism evidence="1 2">
    <name type="scientific">Hibiscus sabdariffa</name>
    <name type="common">roselle</name>
    <dbReference type="NCBI Taxonomy" id="183260"/>
    <lineage>
        <taxon>Eukaryota</taxon>
        <taxon>Viridiplantae</taxon>
        <taxon>Streptophyta</taxon>
        <taxon>Embryophyta</taxon>
        <taxon>Tracheophyta</taxon>
        <taxon>Spermatophyta</taxon>
        <taxon>Magnoliopsida</taxon>
        <taxon>eudicotyledons</taxon>
        <taxon>Gunneridae</taxon>
        <taxon>Pentapetalae</taxon>
        <taxon>rosids</taxon>
        <taxon>malvids</taxon>
        <taxon>Malvales</taxon>
        <taxon>Malvaceae</taxon>
        <taxon>Malvoideae</taxon>
        <taxon>Hibiscus</taxon>
    </lineage>
</organism>
<evidence type="ECO:0000313" key="1">
    <source>
        <dbReference type="EMBL" id="KAK8520363.1"/>
    </source>
</evidence>
<proteinExistence type="predicted"/>
<comment type="caution">
    <text evidence="1">The sequence shown here is derived from an EMBL/GenBank/DDBJ whole genome shotgun (WGS) entry which is preliminary data.</text>
</comment>
<gene>
    <name evidence="1" type="ORF">V6N12_004305</name>
</gene>
<dbReference type="EMBL" id="JBBPBM010000049">
    <property type="protein sequence ID" value="KAK8520363.1"/>
    <property type="molecule type" value="Genomic_DNA"/>
</dbReference>
<evidence type="ECO:0000313" key="2">
    <source>
        <dbReference type="Proteomes" id="UP001472677"/>
    </source>
</evidence>
<sequence length="70" mass="8001">MKNKPPLLGEWVQKLKLLLNKSNRVWNLDLCLGFLEEEDKTRRGVLYLLNQLRGVDGNGWALRGPVLSLA</sequence>
<name>A0ABR2CL39_9ROSI</name>
<keyword evidence="2" id="KW-1185">Reference proteome</keyword>
<dbReference type="Proteomes" id="UP001472677">
    <property type="component" value="Unassembled WGS sequence"/>
</dbReference>
<accession>A0ABR2CL39</accession>
<reference evidence="1 2" key="1">
    <citation type="journal article" date="2024" name="G3 (Bethesda)">
        <title>Genome assembly of Hibiscus sabdariffa L. provides insights into metabolisms of medicinal natural products.</title>
        <authorList>
            <person name="Kim T."/>
        </authorList>
    </citation>
    <scope>NUCLEOTIDE SEQUENCE [LARGE SCALE GENOMIC DNA]</scope>
    <source>
        <strain evidence="1">TK-2024</strain>
        <tissue evidence="1">Old leaves</tissue>
    </source>
</reference>
<protein>
    <submittedName>
        <fullName evidence="1">Uncharacterized protein</fullName>
    </submittedName>
</protein>